<organism evidence="1 2">
    <name type="scientific">Pseudomonas matsuisoli</name>
    <dbReference type="NCBI Taxonomy" id="1515666"/>
    <lineage>
        <taxon>Bacteria</taxon>
        <taxon>Pseudomonadati</taxon>
        <taxon>Pseudomonadota</taxon>
        <taxon>Gammaproteobacteria</taxon>
        <taxon>Pseudomonadales</taxon>
        <taxon>Pseudomonadaceae</taxon>
        <taxon>Pseudomonas</taxon>
    </lineage>
</organism>
<comment type="caution">
    <text evidence="1">The sequence shown here is derived from an EMBL/GenBank/DDBJ whole genome shotgun (WGS) entry which is preliminary data.</text>
</comment>
<name>A0A917PNB0_9PSED</name>
<sequence>MSFADCMNDLEKMNEYSDVVVKAPRASFFETIVKKVSRALSARPVAQHIKN</sequence>
<keyword evidence="2" id="KW-1185">Reference proteome</keyword>
<evidence type="ECO:0000313" key="1">
    <source>
        <dbReference type="EMBL" id="GGJ85344.1"/>
    </source>
</evidence>
<accession>A0A917PNB0</accession>
<dbReference type="Proteomes" id="UP000635983">
    <property type="component" value="Unassembled WGS sequence"/>
</dbReference>
<reference evidence="1" key="2">
    <citation type="submission" date="2020-09" db="EMBL/GenBank/DDBJ databases">
        <authorList>
            <person name="Sun Q."/>
            <person name="Ohkuma M."/>
        </authorList>
    </citation>
    <scope>NUCLEOTIDE SEQUENCE</scope>
    <source>
        <strain evidence="1">JCM 30078</strain>
    </source>
</reference>
<proteinExistence type="predicted"/>
<dbReference type="RefSeq" id="WP_188981979.1">
    <property type="nucleotide sequence ID" value="NZ_BMPO01000002.1"/>
</dbReference>
<gene>
    <name evidence="1" type="ORF">GCM10009304_09210</name>
</gene>
<protein>
    <submittedName>
        <fullName evidence="1">Uncharacterized protein</fullName>
    </submittedName>
</protein>
<dbReference type="EMBL" id="BMPO01000002">
    <property type="protein sequence ID" value="GGJ85344.1"/>
    <property type="molecule type" value="Genomic_DNA"/>
</dbReference>
<reference evidence="1" key="1">
    <citation type="journal article" date="2014" name="Int. J. Syst. Evol. Microbiol.">
        <title>Complete genome sequence of Corynebacterium casei LMG S-19264T (=DSM 44701T), isolated from a smear-ripened cheese.</title>
        <authorList>
            <consortium name="US DOE Joint Genome Institute (JGI-PGF)"/>
            <person name="Walter F."/>
            <person name="Albersmeier A."/>
            <person name="Kalinowski J."/>
            <person name="Ruckert C."/>
        </authorList>
    </citation>
    <scope>NUCLEOTIDE SEQUENCE</scope>
    <source>
        <strain evidence="1">JCM 30078</strain>
    </source>
</reference>
<dbReference type="AlphaFoldDB" id="A0A917PNB0"/>
<evidence type="ECO:0000313" key="2">
    <source>
        <dbReference type="Proteomes" id="UP000635983"/>
    </source>
</evidence>